<protein>
    <submittedName>
        <fullName evidence="1">Phosphinothricin N-acetyltransferase</fullName>
    </submittedName>
</protein>
<sequence>MWAARKTRPAKPRPRSRAEAAAIRARVAAVVGVGLEAGASVFDGVVLGEHLAEGFHHRVGSGEAVVPEGRLRRGAVCEGCGRGIGFEVWGWLQECCAAGGFAVGVVQECGEVVDVAAQEAYEVVQHVGGGRTMPSRLPALLLSLSGSRDAPPFGLVTRPKDAPSLQLTCDVTERPPAQAC</sequence>
<name>A0A0K8PXE7_STRAJ</name>
<reference evidence="1" key="1">
    <citation type="journal article" date="2015" name="Genome Announc.">
        <title>Draft Genome Sequence of Thiostrepton-Producing Streptomyces azureus ATCC 14921.</title>
        <authorList>
            <person name="Sakihara K."/>
            <person name="Maeda J."/>
            <person name="Tashiro K."/>
            <person name="Fujino Y."/>
            <person name="Kuhara S."/>
            <person name="Ohshima T."/>
            <person name="Ogata S."/>
            <person name="Doi K."/>
        </authorList>
    </citation>
    <scope>NUCLEOTIDE SEQUENCE [LARGE SCALE GENOMIC DNA]</scope>
    <source>
        <strain evidence="1">ATCC14921</strain>
    </source>
</reference>
<keyword evidence="1" id="KW-0808">Transferase</keyword>
<dbReference type="GO" id="GO:0016740">
    <property type="term" value="F:transferase activity"/>
    <property type="evidence" value="ECO:0007669"/>
    <property type="project" value="UniProtKB-KW"/>
</dbReference>
<evidence type="ECO:0000313" key="1">
    <source>
        <dbReference type="EMBL" id="GAP52124.1"/>
    </source>
</evidence>
<dbReference type="Proteomes" id="UP000053859">
    <property type="component" value="Unassembled WGS sequence"/>
</dbReference>
<dbReference type="PATRIC" id="fig|146537.3.peg.7363"/>
<organism evidence="1 2">
    <name type="scientific">Streptomyces azureus</name>
    <dbReference type="NCBI Taxonomy" id="146537"/>
    <lineage>
        <taxon>Bacteria</taxon>
        <taxon>Bacillati</taxon>
        <taxon>Actinomycetota</taxon>
        <taxon>Actinomycetes</taxon>
        <taxon>Kitasatosporales</taxon>
        <taxon>Streptomycetaceae</taxon>
        <taxon>Streptomyces</taxon>
    </lineage>
</organism>
<keyword evidence="2" id="KW-1185">Reference proteome</keyword>
<gene>
    <name evidence="1" type="ORF">SAZU_6997</name>
</gene>
<evidence type="ECO:0000313" key="2">
    <source>
        <dbReference type="Proteomes" id="UP000053859"/>
    </source>
</evidence>
<dbReference type="AlphaFoldDB" id="A0A0K8PXE7"/>
<dbReference type="EMBL" id="DF968410">
    <property type="protein sequence ID" value="GAP52124.1"/>
    <property type="molecule type" value="Genomic_DNA"/>
</dbReference>
<accession>A0A0K8PXE7</accession>
<proteinExistence type="predicted"/>